<feature type="domain" description="RNA polymerase sigma-70 region 2" evidence="5">
    <location>
        <begin position="24"/>
        <end position="90"/>
    </location>
</feature>
<keyword evidence="3" id="KW-0731">Sigma factor</keyword>
<keyword evidence="4" id="KW-0804">Transcription</keyword>
<evidence type="ECO:0000313" key="7">
    <source>
        <dbReference type="EMBL" id="KKQ26938.1"/>
    </source>
</evidence>
<evidence type="ECO:0000256" key="1">
    <source>
        <dbReference type="ARBA" id="ARBA00010641"/>
    </source>
</evidence>
<dbReference type="PANTHER" id="PTHR43133">
    <property type="entry name" value="RNA POLYMERASE ECF-TYPE SIGMA FACTO"/>
    <property type="match status" value="1"/>
</dbReference>
<comment type="caution">
    <text evidence="7">The sequence shown here is derived from an EMBL/GenBank/DDBJ whole genome shotgun (WGS) entry which is preliminary data.</text>
</comment>
<dbReference type="STRING" id="1619046.US42_C0018G0012"/>
<feature type="domain" description="RNA polymerase sigma factor 70 region 4 type 2" evidence="6">
    <location>
        <begin position="131"/>
        <end position="181"/>
    </location>
</feature>
<dbReference type="GO" id="GO:0016987">
    <property type="term" value="F:sigma factor activity"/>
    <property type="evidence" value="ECO:0007669"/>
    <property type="project" value="UniProtKB-KW"/>
</dbReference>
<dbReference type="EMBL" id="LBSX01000018">
    <property type="protein sequence ID" value="KKQ26938.1"/>
    <property type="molecule type" value="Genomic_DNA"/>
</dbReference>
<evidence type="ECO:0000256" key="2">
    <source>
        <dbReference type="ARBA" id="ARBA00023015"/>
    </source>
</evidence>
<dbReference type="Gene3D" id="1.10.10.10">
    <property type="entry name" value="Winged helix-like DNA-binding domain superfamily/Winged helix DNA-binding domain"/>
    <property type="match status" value="1"/>
</dbReference>
<name>A0A0G0G756_9BACT</name>
<dbReference type="InterPro" id="IPR014284">
    <property type="entry name" value="RNA_pol_sigma-70_dom"/>
</dbReference>
<dbReference type="InterPro" id="IPR013249">
    <property type="entry name" value="RNA_pol_sigma70_r4_t2"/>
</dbReference>
<reference evidence="7 8" key="1">
    <citation type="journal article" date="2015" name="Nature">
        <title>rRNA introns, odd ribosomes, and small enigmatic genomes across a large radiation of phyla.</title>
        <authorList>
            <person name="Brown C.T."/>
            <person name="Hug L.A."/>
            <person name="Thomas B.C."/>
            <person name="Sharon I."/>
            <person name="Castelle C.J."/>
            <person name="Singh A."/>
            <person name="Wilkins M.J."/>
            <person name="Williams K.H."/>
            <person name="Banfield J.F."/>
        </authorList>
    </citation>
    <scope>NUCLEOTIDE SEQUENCE [LARGE SCALE GENOMIC DNA]</scope>
</reference>
<dbReference type="CDD" id="cd06171">
    <property type="entry name" value="Sigma70_r4"/>
    <property type="match status" value="1"/>
</dbReference>
<dbReference type="InterPro" id="IPR013324">
    <property type="entry name" value="RNA_pol_sigma_r3/r4-like"/>
</dbReference>
<dbReference type="AlphaFoldDB" id="A0A0G0G756"/>
<dbReference type="InterPro" id="IPR036388">
    <property type="entry name" value="WH-like_DNA-bd_sf"/>
</dbReference>
<evidence type="ECO:0000259" key="6">
    <source>
        <dbReference type="Pfam" id="PF08281"/>
    </source>
</evidence>
<proteinExistence type="inferred from homology"/>
<evidence type="ECO:0000256" key="4">
    <source>
        <dbReference type="ARBA" id="ARBA00023163"/>
    </source>
</evidence>
<comment type="similarity">
    <text evidence="1">Belongs to the sigma-70 factor family. ECF subfamily.</text>
</comment>
<dbReference type="InterPro" id="IPR013325">
    <property type="entry name" value="RNA_pol_sigma_r2"/>
</dbReference>
<accession>A0A0G0G756</accession>
<dbReference type="SUPFAM" id="SSF88659">
    <property type="entry name" value="Sigma3 and sigma4 domains of RNA polymerase sigma factors"/>
    <property type="match status" value="1"/>
</dbReference>
<dbReference type="Gene3D" id="1.10.1740.10">
    <property type="match status" value="1"/>
</dbReference>
<gene>
    <name evidence="7" type="ORF">US42_C0018G0012</name>
</gene>
<dbReference type="GO" id="GO:0006352">
    <property type="term" value="P:DNA-templated transcription initiation"/>
    <property type="evidence" value="ECO:0007669"/>
    <property type="project" value="InterPro"/>
</dbReference>
<evidence type="ECO:0000313" key="8">
    <source>
        <dbReference type="Proteomes" id="UP000034849"/>
    </source>
</evidence>
<protein>
    <submittedName>
        <fullName evidence="7">RNA polymerase, sigma-24 subunit, ECF subfamily</fullName>
    </submittedName>
</protein>
<dbReference type="Pfam" id="PF04542">
    <property type="entry name" value="Sigma70_r2"/>
    <property type="match status" value="1"/>
</dbReference>
<dbReference type="GO" id="GO:0003677">
    <property type="term" value="F:DNA binding"/>
    <property type="evidence" value="ECO:0007669"/>
    <property type="project" value="InterPro"/>
</dbReference>
<dbReference type="NCBIfam" id="TIGR02937">
    <property type="entry name" value="sigma70-ECF"/>
    <property type="match status" value="1"/>
</dbReference>
<evidence type="ECO:0000256" key="3">
    <source>
        <dbReference type="ARBA" id="ARBA00023082"/>
    </source>
</evidence>
<dbReference type="SUPFAM" id="SSF88946">
    <property type="entry name" value="Sigma2 domain of RNA polymerase sigma factors"/>
    <property type="match status" value="1"/>
</dbReference>
<keyword evidence="2" id="KW-0805">Transcription regulation</keyword>
<dbReference type="InterPro" id="IPR039425">
    <property type="entry name" value="RNA_pol_sigma-70-like"/>
</dbReference>
<sequence>MDIEIEKEQIAKAQQDKKEFAPIYTVYYQKILSYIIKRTNCVQVAEDITSTVFLKAMISIKKFKCTEFGISPWLFKIAVNELNDFYRKKKCVSLDQLMEDANFEPENFGDHLTEVRLTQEKIDNDIKGGLIRKELQKLSIKYQDVISLKYFENKTIEEICLILDKKEGTVKSLISRGLKKLKKNFKLTKDINKDEKEVQPFATKNVILLEQS</sequence>
<dbReference type="InterPro" id="IPR007627">
    <property type="entry name" value="RNA_pol_sigma70_r2"/>
</dbReference>
<dbReference type="Proteomes" id="UP000034849">
    <property type="component" value="Unassembled WGS sequence"/>
</dbReference>
<evidence type="ECO:0000259" key="5">
    <source>
        <dbReference type="Pfam" id="PF04542"/>
    </source>
</evidence>
<dbReference type="Pfam" id="PF08281">
    <property type="entry name" value="Sigma70_r4_2"/>
    <property type="match status" value="1"/>
</dbReference>
<dbReference type="PANTHER" id="PTHR43133:SF60">
    <property type="entry name" value="RNA POLYMERASE SIGMA FACTOR SIGV"/>
    <property type="match status" value="1"/>
</dbReference>
<organism evidence="7 8">
    <name type="scientific">Candidatus Magasanikbacteria bacterium GW2011_GWC2_37_14</name>
    <dbReference type="NCBI Taxonomy" id="1619046"/>
    <lineage>
        <taxon>Bacteria</taxon>
        <taxon>Candidatus Magasanikiibacteriota</taxon>
    </lineage>
</organism>